<reference evidence="4" key="2">
    <citation type="journal article" date="2018" name="Environ. Microbiol.">
        <title>Bloom of a denitrifying methanotroph, 'Candidatus Methylomirabilis limnetica', in a deep stratified lake.</title>
        <authorList>
            <person name="Graf J.S."/>
            <person name="Mayr M.J."/>
            <person name="Marchant H.K."/>
            <person name="Tienken D."/>
            <person name="Hach P.F."/>
            <person name="Brand A."/>
            <person name="Schubert C.J."/>
            <person name="Kuypers M.M."/>
            <person name="Milucka J."/>
        </authorList>
    </citation>
    <scope>NUCLEOTIDE SEQUENCE [LARGE SCALE GENOMIC DNA]</scope>
    <source>
        <strain evidence="4">Zug</strain>
    </source>
</reference>
<dbReference type="OrthoDB" id="7205516at2"/>
<comment type="caution">
    <text evidence="3">The sequence shown here is derived from an EMBL/GenBank/DDBJ whole genome shotgun (WGS) entry which is preliminary data.</text>
</comment>
<proteinExistence type="predicted"/>
<dbReference type="Gene3D" id="1.10.260.40">
    <property type="entry name" value="lambda repressor-like DNA-binding domains"/>
    <property type="match status" value="1"/>
</dbReference>
<reference evidence="3 4" key="1">
    <citation type="submission" date="2017-09" db="EMBL/GenBank/DDBJ databases">
        <title>Bloom of a denitrifying methanotroph, Candidatus Methylomirabilis limnetica, in a deep stratified lake.</title>
        <authorList>
            <person name="Graf J.S."/>
            <person name="Marchant H.K."/>
            <person name="Tienken D."/>
            <person name="Hach P.F."/>
            <person name="Brand A."/>
            <person name="Schubert C.J."/>
            <person name="Kuypers M.M."/>
            <person name="Milucka J."/>
        </authorList>
    </citation>
    <scope>NUCLEOTIDE SEQUENCE [LARGE SCALE GENOMIC DNA]</scope>
    <source>
        <strain evidence="3 4">Zug</strain>
    </source>
</reference>
<dbReference type="EMBL" id="NVQC01000016">
    <property type="protein sequence ID" value="PTL36391.1"/>
    <property type="molecule type" value="Genomic_DNA"/>
</dbReference>
<keyword evidence="1" id="KW-0238">DNA-binding</keyword>
<dbReference type="GO" id="GO:0003677">
    <property type="term" value="F:DNA binding"/>
    <property type="evidence" value="ECO:0007669"/>
    <property type="project" value="UniProtKB-KW"/>
</dbReference>
<keyword evidence="4" id="KW-1185">Reference proteome</keyword>
<dbReference type="PANTHER" id="PTHR36924:SF1">
    <property type="entry name" value="ANTITOXIN HIGA-1"/>
    <property type="match status" value="1"/>
</dbReference>
<dbReference type="InterPro" id="IPR013430">
    <property type="entry name" value="Toxin_antidote_HigA"/>
</dbReference>
<dbReference type="RefSeq" id="WP_107561764.1">
    <property type="nucleotide sequence ID" value="NZ_NVQC01000016.1"/>
</dbReference>
<protein>
    <submittedName>
        <fullName evidence="3">Addiction module antidote protein, HigA family</fullName>
    </submittedName>
</protein>
<gene>
    <name evidence="3" type="primary">higA</name>
    <name evidence="3" type="ORF">CLG94_05010</name>
</gene>
<accession>A0A2T4TZ70</accession>
<dbReference type="CDD" id="cd00093">
    <property type="entry name" value="HTH_XRE"/>
    <property type="match status" value="1"/>
</dbReference>
<dbReference type="NCBIfam" id="TIGR02607">
    <property type="entry name" value="antidote_HigA"/>
    <property type="match status" value="1"/>
</dbReference>
<dbReference type="SUPFAM" id="SSF47413">
    <property type="entry name" value="lambda repressor-like DNA-binding domains"/>
    <property type="match status" value="1"/>
</dbReference>
<organism evidence="3 4">
    <name type="scientific">Candidatus Methylomirabilis limnetica</name>
    <dbReference type="NCBI Taxonomy" id="2033718"/>
    <lineage>
        <taxon>Bacteria</taxon>
        <taxon>Candidatus Methylomirabilota</taxon>
        <taxon>Candidatus Methylomirabilia</taxon>
        <taxon>Candidatus Methylomirabilales</taxon>
        <taxon>Candidatus Methylomirabilaceae</taxon>
        <taxon>Candidatus Methylomirabilis</taxon>
    </lineage>
</organism>
<evidence type="ECO:0000256" key="1">
    <source>
        <dbReference type="ARBA" id="ARBA00023125"/>
    </source>
</evidence>
<dbReference type="SMART" id="SM00530">
    <property type="entry name" value="HTH_XRE"/>
    <property type="match status" value="1"/>
</dbReference>
<name>A0A2T4TZ70_9BACT</name>
<dbReference type="Pfam" id="PF01381">
    <property type="entry name" value="HTH_3"/>
    <property type="match status" value="1"/>
</dbReference>
<dbReference type="PROSITE" id="PS50943">
    <property type="entry name" value="HTH_CROC1"/>
    <property type="match status" value="1"/>
</dbReference>
<sequence length="101" mass="11211">MTMRMLNPPHPGDFIRTEIIDAHGLTVTAAAQTLGVSRPALSSLLNGKASLSGDMALRLEKAFGVDMETLMRMQSSYDIAQARQRERTIRVRRYQPAPVRA</sequence>
<evidence type="ECO:0000313" key="4">
    <source>
        <dbReference type="Proteomes" id="UP000241436"/>
    </source>
</evidence>
<dbReference type="Proteomes" id="UP000241436">
    <property type="component" value="Unassembled WGS sequence"/>
</dbReference>
<dbReference type="PANTHER" id="PTHR36924">
    <property type="entry name" value="ANTITOXIN HIGA-1"/>
    <property type="match status" value="1"/>
</dbReference>
<dbReference type="AlphaFoldDB" id="A0A2T4TZ70"/>
<feature type="domain" description="HTH cro/C1-type" evidence="2">
    <location>
        <begin position="22"/>
        <end position="70"/>
    </location>
</feature>
<dbReference type="InterPro" id="IPR010982">
    <property type="entry name" value="Lambda_DNA-bd_dom_sf"/>
</dbReference>
<dbReference type="InterPro" id="IPR001387">
    <property type="entry name" value="Cro/C1-type_HTH"/>
</dbReference>
<evidence type="ECO:0000313" key="3">
    <source>
        <dbReference type="EMBL" id="PTL36391.1"/>
    </source>
</evidence>
<evidence type="ECO:0000259" key="2">
    <source>
        <dbReference type="PROSITE" id="PS50943"/>
    </source>
</evidence>